<feature type="active site" description="Proton acceptor" evidence="5">
    <location>
        <position position="144"/>
    </location>
</feature>
<dbReference type="InterPro" id="IPR001451">
    <property type="entry name" value="Hexapep"/>
</dbReference>
<dbReference type="Proteomes" id="UP000320672">
    <property type="component" value="Chromosome"/>
</dbReference>
<dbReference type="Gene3D" id="3.40.50.20">
    <property type="match status" value="1"/>
</dbReference>
<dbReference type="InterPro" id="IPR011004">
    <property type="entry name" value="Trimer_LpxA-like_sf"/>
</dbReference>
<protein>
    <submittedName>
        <fullName evidence="8">Acetyltransferase EpsM</fullName>
        <ecNumber evidence="8">2.3.1.-</ecNumber>
    </submittedName>
</protein>
<organism evidence="8 9">
    <name type="scientific">Roseimaritima multifibrata</name>
    <dbReference type="NCBI Taxonomy" id="1930274"/>
    <lineage>
        <taxon>Bacteria</taxon>
        <taxon>Pseudomonadati</taxon>
        <taxon>Planctomycetota</taxon>
        <taxon>Planctomycetia</taxon>
        <taxon>Pirellulales</taxon>
        <taxon>Pirellulaceae</taxon>
        <taxon>Roseimaritima</taxon>
    </lineage>
</organism>
<feature type="site" description="Increases basicity of active site His" evidence="5">
    <location>
        <position position="145"/>
    </location>
</feature>
<proteinExistence type="inferred from homology"/>
<dbReference type="InterPro" id="IPR041561">
    <property type="entry name" value="PglD_N"/>
</dbReference>
<dbReference type="SUPFAM" id="SSF51161">
    <property type="entry name" value="Trimeric LpxA-like enzymes"/>
    <property type="match status" value="1"/>
</dbReference>
<evidence type="ECO:0000256" key="2">
    <source>
        <dbReference type="ARBA" id="ARBA00022679"/>
    </source>
</evidence>
<dbReference type="AlphaFoldDB" id="A0A517MLR8"/>
<dbReference type="InterPro" id="IPR018357">
    <property type="entry name" value="Hexapep_transf_CS"/>
</dbReference>
<keyword evidence="2 8" id="KW-0808">Transferase</keyword>
<name>A0A517MLR8_9BACT</name>
<dbReference type="PROSITE" id="PS00101">
    <property type="entry name" value="HEXAPEP_TRANSFERASES"/>
    <property type="match status" value="1"/>
</dbReference>
<reference evidence="8 9" key="1">
    <citation type="submission" date="2019-02" db="EMBL/GenBank/DDBJ databases">
        <title>Deep-cultivation of Planctomycetes and their phenomic and genomic characterization uncovers novel biology.</title>
        <authorList>
            <person name="Wiegand S."/>
            <person name="Jogler M."/>
            <person name="Boedeker C."/>
            <person name="Pinto D."/>
            <person name="Vollmers J."/>
            <person name="Rivas-Marin E."/>
            <person name="Kohn T."/>
            <person name="Peeters S.H."/>
            <person name="Heuer A."/>
            <person name="Rast P."/>
            <person name="Oberbeckmann S."/>
            <person name="Bunk B."/>
            <person name="Jeske O."/>
            <person name="Meyerdierks A."/>
            <person name="Storesund J.E."/>
            <person name="Kallscheuer N."/>
            <person name="Luecker S."/>
            <person name="Lage O.M."/>
            <person name="Pohl T."/>
            <person name="Merkel B.J."/>
            <person name="Hornburger P."/>
            <person name="Mueller R.-W."/>
            <person name="Bruemmer F."/>
            <person name="Labrenz M."/>
            <person name="Spormann A.M."/>
            <person name="Op den Camp H."/>
            <person name="Overmann J."/>
            <person name="Amann R."/>
            <person name="Jetten M.S.M."/>
            <person name="Mascher T."/>
            <person name="Medema M.H."/>
            <person name="Devos D.P."/>
            <person name="Kaster A.-K."/>
            <person name="Ovreas L."/>
            <person name="Rohde M."/>
            <person name="Galperin M.Y."/>
            <person name="Jogler C."/>
        </authorList>
    </citation>
    <scope>NUCLEOTIDE SEQUENCE [LARGE SCALE GENOMIC DNA]</scope>
    <source>
        <strain evidence="8 9">FF011L</strain>
    </source>
</reference>
<feature type="binding site" evidence="6">
    <location>
        <position position="153"/>
    </location>
    <ligand>
        <name>acetyl-CoA</name>
        <dbReference type="ChEBI" id="CHEBI:57288"/>
    </ligand>
</feature>
<feature type="binding site" evidence="6">
    <location>
        <position position="74"/>
    </location>
    <ligand>
        <name>substrate</name>
    </ligand>
</feature>
<evidence type="ECO:0000313" key="9">
    <source>
        <dbReference type="Proteomes" id="UP000320672"/>
    </source>
</evidence>
<dbReference type="InterPro" id="IPR050179">
    <property type="entry name" value="Trans_hexapeptide_repeat"/>
</dbReference>
<keyword evidence="3" id="KW-0677">Repeat</keyword>
<dbReference type="Gene3D" id="2.160.10.10">
    <property type="entry name" value="Hexapeptide repeat proteins"/>
    <property type="match status" value="2"/>
</dbReference>
<accession>A0A517MLR8</accession>
<evidence type="ECO:0000256" key="4">
    <source>
        <dbReference type="ARBA" id="ARBA00023315"/>
    </source>
</evidence>
<dbReference type="Pfam" id="PF14602">
    <property type="entry name" value="Hexapep_2"/>
    <property type="match status" value="1"/>
</dbReference>
<evidence type="ECO:0000259" key="7">
    <source>
        <dbReference type="Pfam" id="PF17836"/>
    </source>
</evidence>
<keyword evidence="4 8" id="KW-0012">Acyltransferase</keyword>
<dbReference type="KEGG" id="rml:FF011L_46240"/>
<sequence length="219" mass="22256">MSSMGLTIIYGGGGHAKVLIDAMLEASPRRKMTILDPDSRIWGTEIFGVPIQGDESLLPEMISAGADRFIIGVGSSSHTLLREKLFAAALSHGLQPETVCHPSAICSARASISEGVQLLAGCIVNASALVHSNAIINSGAIVEHDCVIGAHAHIAPGARLAGAVHVGERAHIGAGATVKQGISVGADSVVGAGAVVVNNVHPGSVVVGVPARLLRRLAI</sequence>
<dbReference type="Pfam" id="PF00132">
    <property type="entry name" value="Hexapep"/>
    <property type="match status" value="1"/>
</dbReference>
<feature type="domain" description="PglD N-terminal" evidence="7">
    <location>
        <begin position="8"/>
        <end position="77"/>
    </location>
</feature>
<evidence type="ECO:0000256" key="1">
    <source>
        <dbReference type="ARBA" id="ARBA00007274"/>
    </source>
</evidence>
<evidence type="ECO:0000256" key="3">
    <source>
        <dbReference type="ARBA" id="ARBA00022737"/>
    </source>
</evidence>
<dbReference type="EC" id="2.3.1.-" evidence="8"/>
<gene>
    <name evidence="8" type="primary">epsM</name>
    <name evidence="8" type="ORF">FF011L_46240</name>
</gene>
<comment type="similarity">
    <text evidence="1">Belongs to the transferase hexapeptide repeat family.</text>
</comment>
<keyword evidence="9" id="KW-1185">Reference proteome</keyword>
<dbReference type="CDD" id="cd03360">
    <property type="entry name" value="LbH_AT_putative"/>
    <property type="match status" value="1"/>
</dbReference>
<dbReference type="InterPro" id="IPR020019">
    <property type="entry name" value="AcTrfase_PglD-like"/>
</dbReference>
<evidence type="ECO:0000313" key="8">
    <source>
        <dbReference type="EMBL" id="QDS95823.1"/>
    </source>
</evidence>
<dbReference type="PANTHER" id="PTHR43300:SF7">
    <property type="entry name" value="UDP-N-ACETYLBACILLOSAMINE N-ACETYLTRANSFERASE"/>
    <property type="match status" value="1"/>
</dbReference>
<evidence type="ECO:0000256" key="5">
    <source>
        <dbReference type="PIRSR" id="PIRSR620019-1"/>
    </source>
</evidence>
<evidence type="ECO:0000256" key="6">
    <source>
        <dbReference type="PIRSR" id="PIRSR620019-2"/>
    </source>
</evidence>
<dbReference type="GO" id="GO:0016746">
    <property type="term" value="F:acyltransferase activity"/>
    <property type="evidence" value="ECO:0007669"/>
    <property type="project" value="UniProtKB-KW"/>
</dbReference>
<dbReference type="PANTHER" id="PTHR43300">
    <property type="entry name" value="ACETYLTRANSFERASE"/>
    <property type="match status" value="1"/>
</dbReference>
<dbReference type="Pfam" id="PF17836">
    <property type="entry name" value="PglD_N"/>
    <property type="match status" value="1"/>
</dbReference>
<dbReference type="EMBL" id="CP036262">
    <property type="protein sequence ID" value="QDS95823.1"/>
    <property type="molecule type" value="Genomic_DNA"/>
</dbReference>
<dbReference type="NCBIfam" id="TIGR03570">
    <property type="entry name" value="NeuD_NnaD"/>
    <property type="match status" value="1"/>
</dbReference>